<dbReference type="EMBL" id="JBANRG010000074">
    <property type="protein sequence ID" value="KAK7439179.1"/>
    <property type="molecule type" value="Genomic_DNA"/>
</dbReference>
<evidence type="ECO:0000313" key="1">
    <source>
        <dbReference type="EMBL" id="KAK7439179.1"/>
    </source>
</evidence>
<proteinExistence type="predicted"/>
<protein>
    <submittedName>
        <fullName evidence="1">Uncharacterized protein</fullName>
    </submittedName>
</protein>
<dbReference type="Proteomes" id="UP001498398">
    <property type="component" value="Unassembled WGS sequence"/>
</dbReference>
<gene>
    <name evidence="1" type="ORF">VKT23_017669</name>
</gene>
<accession>A0ABR1IRE3</accession>
<organism evidence="1 2">
    <name type="scientific">Marasmiellus scandens</name>
    <dbReference type="NCBI Taxonomy" id="2682957"/>
    <lineage>
        <taxon>Eukaryota</taxon>
        <taxon>Fungi</taxon>
        <taxon>Dikarya</taxon>
        <taxon>Basidiomycota</taxon>
        <taxon>Agaricomycotina</taxon>
        <taxon>Agaricomycetes</taxon>
        <taxon>Agaricomycetidae</taxon>
        <taxon>Agaricales</taxon>
        <taxon>Marasmiineae</taxon>
        <taxon>Omphalotaceae</taxon>
        <taxon>Marasmiellus</taxon>
    </lineage>
</organism>
<evidence type="ECO:0000313" key="2">
    <source>
        <dbReference type="Proteomes" id="UP001498398"/>
    </source>
</evidence>
<comment type="caution">
    <text evidence="1">The sequence shown here is derived from an EMBL/GenBank/DDBJ whole genome shotgun (WGS) entry which is preliminary data.</text>
</comment>
<name>A0ABR1IRE3_9AGAR</name>
<reference evidence="1 2" key="1">
    <citation type="submission" date="2024-01" db="EMBL/GenBank/DDBJ databases">
        <title>A draft genome for the cacao thread blight pathogen Marasmiellus scandens.</title>
        <authorList>
            <person name="Baruah I.K."/>
            <person name="Leung J."/>
            <person name="Bukari Y."/>
            <person name="Amoako-Attah I."/>
            <person name="Meinhardt L.W."/>
            <person name="Bailey B.A."/>
            <person name="Cohen S.P."/>
        </authorList>
    </citation>
    <scope>NUCLEOTIDE SEQUENCE [LARGE SCALE GENOMIC DNA]</scope>
    <source>
        <strain evidence="1 2">GH-19</strain>
    </source>
</reference>
<sequence>MTMSALIPPSRKDAMGVLGAMVAIMLLYGQDPYPLSPAIIQFLVYTKLYAELVCFQEVGPQGDITSFVPFLSSYTTLDVATLKDRTGPFHESIAALILYQATIGLEPPMHPEIQAFIRGFRLQCRGATEMFDFAKAICCGFKGGSAGFLSQLSLSHISSYESIKDHVLIPRPCASVRNMISEAVGERFDFETFINGFLMGKGIPLPELWGDAVPHFNASLKVHLQNIEEPYFRPQIFFWATTGCPQLRADFQDGNVQIYFVDDEDTNYMDSHHNHPSHALRCVLLDEGKISLRTCSGAVRIPATYMKKLVEECKTKNEPYLPRLHHWLLCELLNRIGKHSMM</sequence>
<keyword evidence="2" id="KW-1185">Reference proteome</keyword>